<dbReference type="Pfam" id="PF05193">
    <property type="entry name" value="Peptidase_M16_C"/>
    <property type="match status" value="1"/>
</dbReference>
<protein>
    <recommendedName>
        <fullName evidence="7">Peptidase M16</fullName>
    </recommendedName>
</protein>
<dbReference type="SUPFAM" id="SSF63411">
    <property type="entry name" value="LuxS/MPP-like metallohydrolase"/>
    <property type="match status" value="2"/>
</dbReference>
<proteinExistence type="inferred from homology"/>
<dbReference type="Gene3D" id="3.30.830.10">
    <property type="entry name" value="Metalloenzyme, LuxS/M16 peptidase-like"/>
    <property type="match status" value="2"/>
</dbReference>
<evidence type="ECO:0000256" key="2">
    <source>
        <dbReference type="RuleBase" id="RU004447"/>
    </source>
</evidence>
<comment type="similarity">
    <text evidence="1 2">Belongs to the peptidase M16 family.</text>
</comment>
<dbReference type="InterPro" id="IPR050361">
    <property type="entry name" value="MPP/UQCRC_Complex"/>
</dbReference>
<evidence type="ECO:0000259" key="4">
    <source>
        <dbReference type="Pfam" id="PF05193"/>
    </source>
</evidence>
<dbReference type="InterPro" id="IPR011249">
    <property type="entry name" value="Metalloenz_LuxS/M16"/>
</dbReference>
<evidence type="ECO:0008006" key="7">
    <source>
        <dbReference type="Google" id="ProtNLM"/>
    </source>
</evidence>
<dbReference type="GO" id="GO:0046872">
    <property type="term" value="F:metal ion binding"/>
    <property type="evidence" value="ECO:0007669"/>
    <property type="project" value="InterPro"/>
</dbReference>
<dbReference type="PANTHER" id="PTHR11851">
    <property type="entry name" value="METALLOPROTEASE"/>
    <property type="match status" value="1"/>
</dbReference>
<comment type="caution">
    <text evidence="5">The sequence shown here is derived from an EMBL/GenBank/DDBJ whole genome shotgun (WGS) entry which is preliminary data.</text>
</comment>
<feature type="domain" description="Peptidase M16 C-terminal" evidence="4">
    <location>
        <begin position="174"/>
        <end position="349"/>
    </location>
</feature>
<reference evidence="5 6" key="1">
    <citation type="journal article" date="2016" name="Nat. Commun.">
        <title>Thousands of microbial genomes shed light on interconnected biogeochemical processes in an aquifer system.</title>
        <authorList>
            <person name="Anantharaman K."/>
            <person name="Brown C.T."/>
            <person name="Hug L.A."/>
            <person name="Sharon I."/>
            <person name="Castelle C.J."/>
            <person name="Probst A.J."/>
            <person name="Thomas B.C."/>
            <person name="Singh A."/>
            <person name="Wilkins M.J."/>
            <person name="Karaoz U."/>
            <person name="Brodie E.L."/>
            <person name="Williams K.H."/>
            <person name="Hubbard S.S."/>
            <person name="Banfield J.F."/>
        </authorList>
    </citation>
    <scope>NUCLEOTIDE SEQUENCE [LARGE SCALE GENOMIC DNA]</scope>
</reference>
<accession>A0A1F4YEH8</accession>
<dbReference type="AlphaFoldDB" id="A0A1F4YEH8"/>
<gene>
    <name evidence="5" type="ORF">A2876_02330</name>
</gene>
<dbReference type="InterPro" id="IPR011765">
    <property type="entry name" value="Pept_M16_N"/>
</dbReference>
<dbReference type="GO" id="GO:0004222">
    <property type="term" value="F:metalloendopeptidase activity"/>
    <property type="evidence" value="ECO:0007669"/>
    <property type="project" value="InterPro"/>
</dbReference>
<dbReference type="GO" id="GO:0006508">
    <property type="term" value="P:proteolysis"/>
    <property type="evidence" value="ECO:0007669"/>
    <property type="project" value="InterPro"/>
</dbReference>
<name>A0A1F4YEH8_9BACT</name>
<evidence type="ECO:0000313" key="5">
    <source>
        <dbReference type="EMBL" id="OGC92390.1"/>
    </source>
</evidence>
<evidence type="ECO:0000256" key="1">
    <source>
        <dbReference type="ARBA" id="ARBA00007261"/>
    </source>
</evidence>
<evidence type="ECO:0000259" key="3">
    <source>
        <dbReference type="Pfam" id="PF00675"/>
    </source>
</evidence>
<dbReference type="PROSITE" id="PS00143">
    <property type="entry name" value="INSULINASE"/>
    <property type="match status" value="1"/>
</dbReference>
<dbReference type="PANTHER" id="PTHR11851:SF49">
    <property type="entry name" value="MITOCHONDRIAL-PROCESSING PEPTIDASE SUBUNIT ALPHA"/>
    <property type="match status" value="1"/>
</dbReference>
<dbReference type="InterPro" id="IPR001431">
    <property type="entry name" value="Pept_M16_Zn_BS"/>
</dbReference>
<dbReference type="InterPro" id="IPR007863">
    <property type="entry name" value="Peptidase_M16_C"/>
</dbReference>
<dbReference type="Pfam" id="PF00675">
    <property type="entry name" value="Peptidase_M16"/>
    <property type="match status" value="1"/>
</dbReference>
<organism evidence="5 6">
    <name type="scientific">Candidatus Amesbacteria bacterium RIFCSPHIGHO2_01_FULL_48_32b</name>
    <dbReference type="NCBI Taxonomy" id="1797253"/>
    <lineage>
        <taxon>Bacteria</taxon>
        <taxon>Candidatus Amesiibacteriota</taxon>
    </lineage>
</organism>
<evidence type="ECO:0000313" key="6">
    <source>
        <dbReference type="Proteomes" id="UP000178176"/>
    </source>
</evidence>
<dbReference type="EMBL" id="MEXH01000016">
    <property type="protein sequence ID" value="OGC92390.1"/>
    <property type="molecule type" value="Genomic_DNA"/>
</dbReference>
<feature type="domain" description="Peptidase M16 N-terminal" evidence="3">
    <location>
        <begin position="21"/>
        <end position="166"/>
    </location>
</feature>
<dbReference type="Proteomes" id="UP000178176">
    <property type="component" value="Unassembled WGS sequence"/>
</dbReference>
<sequence>MTNFQINSNFQFYKLRNGVRVVLVPMEGVESTAVGVFVETGSRYETAKINGISHFLEHMVFKGTKKFPTHRDTSYLEGLGAIQNAWTDVDATAYWCKIPADKWKEGLDLVKDLVLYPTFPPKDLEIERGVILEEINRREDRPDEIVEEEVLALMYGDNSLAMTVLGESGVIKSVRRDDFAAYHDSQYVAGRIVVALAGKLESAECKKQIEEWFGGLQADRGREFVRWEGLQKEPRVRIRHKDLAAQAHVDLSVFGYTLSDPRRFALALLTTYLGQGLSSRLFLELREKRGLCYAVSAGTMKLPDTGTFGVYAGLNVGKLEEAIKAILEELVRVKLQRLNDEELAAAKEKVRGPTLFSAENPVNVMNYYAKQALDRPEEILSYEQAIERVMQIDAEEVQKVAQSIFLTQGLNLAIVGPVEENRKEELLNLMKF</sequence>